<protein>
    <submittedName>
        <fullName evidence="1">Uncharacterized protein</fullName>
    </submittedName>
</protein>
<evidence type="ECO:0000313" key="2">
    <source>
        <dbReference type="Proteomes" id="UP000217199"/>
    </source>
</evidence>
<evidence type="ECO:0000313" key="1">
    <source>
        <dbReference type="EMBL" id="PAV23168.1"/>
    </source>
</evidence>
<dbReference type="InParanoid" id="A0A286UUC3"/>
<name>A0A286UUC3_9AGAM</name>
<dbReference type="EMBL" id="NBII01000001">
    <property type="protein sequence ID" value="PAV23168.1"/>
    <property type="molecule type" value="Genomic_DNA"/>
</dbReference>
<accession>A0A286UUC3</accession>
<reference evidence="1 2" key="1">
    <citation type="journal article" date="2017" name="Mol. Ecol.">
        <title>Comparative and population genomic landscape of Phellinus noxius: A hypervariable fungus causing root rot in trees.</title>
        <authorList>
            <person name="Chung C.L."/>
            <person name="Lee T.J."/>
            <person name="Akiba M."/>
            <person name="Lee H.H."/>
            <person name="Kuo T.H."/>
            <person name="Liu D."/>
            <person name="Ke H.M."/>
            <person name="Yokoi T."/>
            <person name="Roa M.B."/>
            <person name="Lu M.J."/>
            <person name="Chang Y.Y."/>
            <person name="Ann P.J."/>
            <person name="Tsai J.N."/>
            <person name="Chen C.Y."/>
            <person name="Tzean S.S."/>
            <person name="Ota Y."/>
            <person name="Hattori T."/>
            <person name="Sahashi N."/>
            <person name="Liou R.F."/>
            <person name="Kikuchi T."/>
            <person name="Tsai I.J."/>
        </authorList>
    </citation>
    <scope>NUCLEOTIDE SEQUENCE [LARGE SCALE GENOMIC DNA]</scope>
    <source>
        <strain evidence="1 2">FFPRI411160</strain>
    </source>
</reference>
<dbReference type="AlphaFoldDB" id="A0A286UUC3"/>
<dbReference type="Proteomes" id="UP000217199">
    <property type="component" value="Unassembled WGS sequence"/>
</dbReference>
<organism evidence="1 2">
    <name type="scientific">Pyrrhoderma noxium</name>
    <dbReference type="NCBI Taxonomy" id="2282107"/>
    <lineage>
        <taxon>Eukaryota</taxon>
        <taxon>Fungi</taxon>
        <taxon>Dikarya</taxon>
        <taxon>Basidiomycota</taxon>
        <taxon>Agaricomycotina</taxon>
        <taxon>Agaricomycetes</taxon>
        <taxon>Hymenochaetales</taxon>
        <taxon>Hymenochaetaceae</taxon>
        <taxon>Pyrrhoderma</taxon>
    </lineage>
</organism>
<gene>
    <name evidence="1" type="ORF">PNOK_0023600</name>
</gene>
<keyword evidence="2" id="KW-1185">Reference proteome</keyword>
<sequence length="76" mass="8735">MLLFKAVLINLRRVPFVSKKKSFPSEHLTARKSNYSLPDFYLGRYVMSDSSKPSSRQSETRIMPCQSVIMVSLAHK</sequence>
<comment type="caution">
    <text evidence="1">The sequence shown here is derived from an EMBL/GenBank/DDBJ whole genome shotgun (WGS) entry which is preliminary data.</text>
</comment>
<proteinExistence type="predicted"/>